<sequence>MNRSLRLVSVLSALAVGAGCESNPSTEVVGTPIVNTPEFQDTDLAVLTTRVSGFAWDPEAFFFSWITNGGPASPITPIISEINPLFLRSVTQNAQVTMLDPVLGKPAVAPVAAAANGFWVSPSVPSRASPPFFSLNAGGGSLPTTQPPGTPPTLPPIPPVGRYLPTVTLRPIATNHSMCVLQESLAIGDNGILDAVARYLTATGTPTTALDFVDPTKFHGVNVFWLFQPGFPMLRAPAPGTTIEATSGQVFNVAWQPPGAPGLPPGLQSPRGFIVQAGSPTSGLGIIVVTQPASGPKAPGVRFTVRDDTTDAANRRPWKFDPINAPIVPGVITFAGLQIRPSTFEPPNPYGPVNGAHLCLP</sequence>
<evidence type="ECO:0000313" key="2">
    <source>
        <dbReference type="EMBL" id="RKH68212.1"/>
    </source>
</evidence>
<protein>
    <submittedName>
        <fullName evidence="2">Uncharacterized protein</fullName>
    </submittedName>
</protein>
<gene>
    <name evidence="2" type="ORF">D7V93_01810</name>
</gene>
<accession>A0A3A8QTM3</accession>
<evidence type="ECO:0000256" key="1">
    <source>
        <dbReference type="SAM" id="SignalP"/>
    </source>
</evidence>
<name>A0A3A8QTM3_9BACT</name>
<proteinExistence type="predicted"/>
<organism evidence="2 3">
    <name type="scientific">Corallococcus llansteffanensis</name>
    <dbReference type="NCBI Taxonomy" id="2316731"/>
    <lineage>
        <taxon>Bacteria</taxon>
        <taxon>Pseudomonadati</taxon>
        <taxon>Myxococcota</taxon>
        <taxon>Myxococcia</taxon>
        <taxon>Myxococcales</taxon>
        <taxon>Cystobacterineae</taxon>
        <taxon>Myxococcaceae</taxon>
        <taxon>Corallococcus</taxon>
    </lineage>
</organism>
<keyword evidence="1" id="KW-0732">Signal</keyword>
<comment type="caution">
    <text evidence="2">The sequence shown here is derived from an EMBL/GenBank/DDBJ whole genome shotgun (WGS) entry which is preliminary data.</text>
</comment>
<feature type="chain" id="PRO_5017355246" evidence="1">
    <location>
        <begin position="19"/>
        <end position="361"/>
    </location>
</feature>
<evidence type="ECO:0000313" key="3">
    <source>
        <dbReference type="Proteomes" id="UP000272888"/>
    </source>
</evidence>
<dbReference type="EMBL" id="RAWB01000009">
    <property type="protein sequence ID" value="RKH68212.1"/>
    <property type="molecule type" value="Genomic_DNA"/>
</dbReference>
<dbReference type="AlphaFoldDB" id="A0A3A8QTM3"/>
<dbReference type="Proteomes" id="UP000272888">
    <property type="component" value="Unassembled WGS sequence"/>
</dbReference>
<dbReference type="PROSITE" id="PS51257">
    <property type="entry name" value="PROKAR_LIPOPROTEIN"/>
    <property type="match status" value="1"/>
</dbReference>
<reference evidence="3" key="1">
    <citation type="submission" date="2018-09" db="EMBL/GenBank/DDBJ databases">
        <authorList>
            <person name="Livingstone P.G."/>
            <person name="Whitworth D.E."/>
        </authorList>
    </citation>
    <scope>NUCLEOTIDE SEQUENCE [LARGE SCALE GENOMIC DNA]</scope>
    <source>
        <strain evidence="3">CA051B</strain>
    </source>
</reference>
<keyword evidence="3" id="KW-1185">Reference proteome</keyword>
<dbReference type="RefSeq" id="WP_120641682.1">
    <property type="nucleotide sequence ID" value="NZ_RAWB01000009.1"/>
</dbReference>
<feature type="signal peptide" evidence="1">
    <location>
        <begin position="1"/>
        <end position="18"/>
    </location>
</feature>